<dbReference type="EMBL" id="JFFI01001961">
    <property type="protein sequence ID" value="KXH48017.1"/>
    <property type="molecule type" value="Genomic_DNA"/>
</dbReference>
<dbReference type="InterPro" id="IPR051411">
    <property type="entry name" value="Polyketide_trans_af380"/>
</dbReference>
<dbReference type="InterPro" id="IPR000073">
    <property type="entry name" value="AB_hydrolase_1"/>
</dbReference>
<reference evidence="3 4" key="1">
    <citation type="submission" date="2014-02" db="EMBL/GenBank/DDBJ databases">
        <title>The genome sequence of Colletotrichum salicis CBS 607.94.</title>
        <authorList>
            <person name="Baroncelli R."/>
            <person name="Thon M.R."/>
        </authorList>
    </citation>
    <scope>NUCLEOTIDE SEQUENCE [LARGE SCALE GENOMIC DNA]</scope>
    <source>
        <strain evidence="3 4">CBS 607.94</strain>
    </source>
</reference>
<proteinExistence type="inferred from homology"/>
<dbReference type="OrthoDB" id="2498029at2759"/>
<keyword evidence="4" id="KW-1185">Reference proteome</keyword>
<dbReference type="Proteomes" id="UP000070121">
    <property type="component" value="Unassembled WGS sequence"/>
</dbReference>
<feature type="domain" description="AB hydrolase-1" evidence="2">
    <location>
        <begin position="35"/>
        <end position="298"/>
    </location>
</feature>
<dbReference type="PANTHER" id="PTHR47751">
    <property type="entry name" value="SUPERFAMILY HYDROLASE, PUTATIVE (AFU_ORTHOLOGUE AFUA_2G16580)-RELATED"/>
    <property type="match status" value="1"/>
</dbReference>
<evidence type="ECO:0000313" key="4">
    <source>
        <dbReference type="Proteomes" id="UP000070121"/>
    </source>
</evidence>
<dbReference type="InterPro" id="IPR029058">
    <property type="entry name" value="AB_hydrolase_fold"/>
</dbReference>
<protein>
    <recommendedName>
        <fullName evidence="2">AB hydrolase-1 domain-containing protein</fullName>
    </recommendedName>
</protein>
<comment type="similarity">
    <text evidence="1">Belongs to the polyketide transferase af380 family.</text>
</comment>
<comment type="caution">
    <text evidence="3">The sequence shown here is derived from an EMBL/GenBank/DDBJ whole genome shotgun (WGS) entry which is preliminary data.</text>
</comment>
<accession>A0A135TIT3</accession>
<sequence length="309" mass="33670">MSTPAKVTFTSRGYELAGNFYTPVSNSPSRSGAAVVIAHPWTSIKEHSPAHYARALSKAGFYCLAYDAAYQGESEGEPRYLEDPGQRVEDIKSAVTYLVSRKEIDSEKIGVLGICASGGYVSFAAQTDLRIKAVSISAGVCSGTMARRGLDKDGSNLAVLRTQLEAAAKDRNSDVTGEKVDIVHMLPDEFDPATAPAEMPESFRDLASYYCTARATADHPRNPNLCLPRSWDIMGNFDAFAWNQLISPRPFLATTGTKAASKWYSEDAVAKAQEPKELFVVDGLTHADLYDNVEVAEAKLNKFFGKYLI</sequence>
<dbReference type="SUPFAM" id="SSF53474">
    <property type="entry name" value="alpha/beta-Hydrolases"/>
    <property type="match status" value="1"/>
</dbReference>
<evidence type="ECO:0000259" key="2">
    <source>
        <dbReference type="Pfam" id="PF12697"/>
    </source>
</evidence>
<dbReference type="Gene3D" id="3.40.50.1820">
    <property type="entry name" value="alpha/beta hydrolase"/>
    <property type="match status" value="1"/>
</dbReference>
<gene>
    <name evidence="3" type="ORF">CSAL01_07539</name>
</gene>
<dbReference type="STRING" id="1209931.A0A135TIT3"/>
<name>A0A135TIT3_9PEZI</name>
<dbReference type="AlphaFoldDB" id="A0A135TIT3"/>
<organism evidence="3 4">
    <name type="scientific">Colletotrichum salicis</name>
    <dbReference type="NCBI Taxonomy" id="1209931"/>
    <lineage>
        <taxon>Eukaryota</taxon>
        <taxon>Fungi</taxon>
        <taxon>Dikarya</taxon>
        <taxon>Ascomycota</taxon>
        <taxon>Pezizomycotina</taxon>
        <taxon>Sordariomycetes</taxon>
        <taxon>Hypocreomycetidae</taxon>
        <taxon>Glomerellales</taxon>
        <taxon>Glomerellaceae</taxon>
        <taxon>Colletotrichum</taxon>
        <taxon>Colletotrichum acutatum species complex</taxon>
    </lineage>
</organism>
<dbReference type="Gene3D" id="1.10.10.800">
    <property type="match status" value="1"/>
</dbReference>
<dbReference type="PANTHER" id="PTHR47751:SF1">
    <property type="entry name" value="SUPERFAMILY HYDROLASE, PUTATIVE (AFU_ORTHOLOGUE AFUA_2G16580)-RELATED"/>
    <property type="match status" value="1"/>
</dbReference>
<evidence type="ECO:0000256" key="1">
    <source>
        <dbReference type="ARBA" id="ARBA00029464"/>
    </source>
</evidence>
<dbReference type="Pfam" id="PF12697">
    <property type="entry name" value="Abhydrolase_6"/>
    <property type="match status" value="1"/>
</dbReference>
<evidence type="ECO:0000313" key="3">
    <source>
        <dbReference type="EMBL" id="KXH48017.1"/>
    </source>
</evidence>